<evidence type="ECO:0000256" key="1">
    <source>
        <dbReference type="SAM" id="MobiDB-lite"/>
    </source>
</evidence>
<name>A0AAV6VC32_9ARAC</name>
<dbReference type="AlphaFoldDB" id="A0AAV6VC32"/>
<sequence length="99" mass="11536">MFKPHIRKHFCIAEELNNGKNEETTQKPKEKTTSSALPLGAYSMHSPKIGRKVMYQQNFGGFPLIRHSDLRQECQFVKHLSVIDKKKMNAKADYLRLFE</sequence>
<reference evidence="2 3" key="1">
    <citation type="journal article" date="2022" name="Nat. Ecol. Evol.">
        <title>A masculinizing supergene underlies an exaggerated male reproductive morph in a spider.</title>
        <authorList>
            <person name="Hendrickx F."/>
            <person name="De Corte Z."/>
            <person name="Sonet G."/>
            <person name="Van Belleghem S.M."/>
            <person name="Kostlbacher S."/>
            <person name="Vangestel C."/>
        </authorList>
    </citation>
    <scope>NUCLEOTIDE SEQUENCE [LARGE SCALE GENOMIC DNA]</scope>
    <source>
        <strain evidence="2">W744_W776</strain>
    </source>
</reference>
<dbReference type="Proteomes" id="UP000827092">
    <property type="component" value="Unassembled WGS sequence"/>
</dbReference>
<evidence type="ECO:0000313" key="3">
    <source>
        <dbReference type="Proteomes" id="UP000827092"/>
    </source>
</evidence>
<keyword evidence="3" id="KW-1185">Reference proteome</keyword>
<comment type="caution">
    <text evidence="2">The sequence shown here is derived from an EMBL/GenBank/DDBJ whole genome shotgun (WGS) entry which is preliminary data.</text>
</comment>
<gene>
    <name evidence="2" type="ORF">JTE90_005565</name>
</gene>
<feature type="region of interest" description="Disordered" evidence="1">
    <location>
        <begin position="17"/>
        <end position="41"/>
    </location>
</feature>
<accession>A0AAV6VC32</accession>
<dbReference type="EMBL" id="JAFNEN010000127">
    <property type="protein sequence ID" value="KAG8193218.1"/>
    <property type="molecule type" value="Genomic_DNA"/>
</dbReference>
<protein>
    <submittedName>
        <fullName evidence="2">Uncharacterized protein</fullName>
    </submittedName>
</protein>
<feature type="compositionally biased region" description="Basic and acidic residues" evidence="1">
    <location>
        <begin position="20"/>
        <end position="32"/>
    </location>
</feature>
<organism evidence="2 3">
    <name type="scientific">Oedothorax gibbosus</name>
    <dbReference type="NCBI Taxonomy" id="931172"/>
    <lineage>
        <taxon>Eukaryota</taxon>
        <taxon>Metazoa</taxon>
        <taxon>Ecdysozoa</taxon>
        <taxon>Arthropoda</taxon>
        <taxon>Chelicerata</taxon>
        <taxon>Arachnida</taxon>
        <taxon>Araneae</taxon>
        <taxon>Araneomorphae</taxon>
        <taxon>Entelegynae</taxon>
        <taxon>Araneoidea</taxon>
        <taxon>Linyphiidae</taxon>
        <taxon>Erigoninae</taxon>
        <taxon>Oedothorax</taxon>
    </lineage>
</organism>
<proteinExistence type="predicted"/>
<evidence type="ECO:0000313" key="2">
    <source>
        <dbReference type="EMBL" id="KAG8193218.1"/>
    </source>
</evidence>